<evidence type="ECO:0000313" key="1">
    <source>
        <dbReference type="EMBL" id="MBX55480.1"/>
    </source>
</evidence>
<dbReference type="EMBL" id="GGEC01074996">
    <property type="protein sequence ID" value="MBX55480.1"/>
    <property type="molecule type" value="Transcribed_RNA"/>
</dbReference>
<accession>A0A2P2PL49</accession>
<reference evidence="1" key="1">
    <citation type="submission" date="2018-02" db="EMBL/GenBank/DDBJ databases">
        <title>Rhizophora mucronata_Transcriptome.</title>
        <authorList>
            <person name="Meera S.P."/>
            <person name="Sreeshan A."/>
            <person name="Augustine A."/>
        </authorList>
    </citation>
    <scope>NUCLEOTIDE SEQUENCE</scope>
    <source>
        <tissue evidence="1">Leaf</tissue>
    </source>
</reference>
<name>A0A2P2PL49_RHIMU</name>
<dbReference type="AlphaFoldDB" id="A0A2P2PL49"/>
<protein>
    <submittedName>
        <fullName evidence="1">Uncharacterized protein</fullName>
    </submittedName>
</protein>
<sequence>METTFVYMKFTQNESILMLHCCVHAESTQGNSFKY</sequence>
<organism evidence="1">
    <name type="scientific">Rhizophora mucronata</name>
    <name type="common">Asiatic mangrove</name>
    <dbReference type="NCBI Taxonomy" id="61149"/>
    <lineage>
        <taxon>Eukaryota</taxon>
        <taxon>Viridiplantae</taxon>
        <taxon>Streptophyta</taxon>
        <taxon>Embryophyta</taxon>
        <taxon>Tracheophyta</taxon>
        <taxon>Spermatophyta</taxon>
        <taxon>Magnoliopsida</taxon>
        <taxon>eudicotyledons</taxon>
        <taxon>Gunneridae</taxon>
        <taxon>Pentapetalae</taxon>
        <taxon>rosids</taxon>
        <taxon>fabids</taxon>
        <taxon>Malpighiales</taxon>
        <taxon>Rhizophoraceae</taxon>
        <taxon>Rhizophora</taxon>
    </lineage>
</organism>
<proteinExistence type="predicted"/>